<dbReference type="Gene3D" id="1.25.40.10">
    <property type="entry name" value="Tetratricopeptide repeat domain"/>
    <property type="match status" value="2"/>
</dbReference>
<name>A0ABT3KF01_9GAMM</name>
<dbReference type="PANTHER" id="PTHR10098">
    <property type="entry name" value="RAPSYN-RELATED"/>
    <property type="match status" value="1"/>
</dbReference>
<dbReference type="PROSITE" id="PS50005">
    <property type="entry name" value="TPR"/>
    <property type="match status" value="1"/>
</dbReference>
<evidence type="ECO:0000256" key="1">
    <source>
        <dbReference type="PROSITE-ProRule" id="PRU00339"/>
    </source>
</evidence>
<dbReference type="PANTHER" id="PTHR10098:SF108">
    <property type="entry name" value="TETRATRICOPEPTIDE REPEAT PROTEIN 28"/>
    <property type="match status" value="1"/>
</dbReference>
<dbReference type="Pfam" id="PF13424">
    <property type="entry name" value="TPR_12"/>
    <property type="match status" value="3"/>
</dbReference>
<dbReference type="Gene3D" id="3.40.50.300">
    <property type="entry name" value="P-loop containing nucleotide triphosphate hydrolases"/>
    <property type="match status" value="1"/>
</dbReference>
<dbReference type="SMART" id="SM00028">
    <property type="entry name" value="TPR"/>
    <property type="match status" value="8"/>
</dbReference>
<protein>
    <submittedName>
        <fullName evidence="2">Tetratricopeptide repeat protein</fullName>
    </submittedName>
</protein>
<dbReference type="SUPFAM" id="SSF48452">
    <property type="entry name" value="TPR-like"/>
    <property type="match status" value="2"/>
</dbReference>
<dbReference type="SUPFAM" id="SSF52540">
    <property type="entry name" value="P-loop containing nucleoside triphosphate hydrolases"/>
    <property type="match status" value="1"/>
</dbReference>
<dbReference type="EMBL" id="JAPEUL010000007">
    <property type="protein sequence ID" value="MCW4629118.1"/>
    <property type="molecule type" value="Genomic_DNA"/>
</dbReference>
<evidence type="ECO:0000313" key="2">
    <source>
        <dbReference type="EMBL" id="MCW4629118.1"/>
    </source>
</evidence>
<keyword evidence="1" id="KW-0802">TPR repeat</keyword>
<dbReference type="InterPro" id="IPR027417">
    <property type="entry name" value="P-loop_NTPase"/>
</dbReference>
<reference evidence="2" key="1">
    <citation type="submission" date="2022-11" db="EMBL/GenBank/DDBJ databases">
        <title>Marinomonas sp. nov., isolated from marine algae.</title>
        <authorList>
            <person name="Choi D.G."/>
            <person name="Kim J.M."/>
            <person name="Lee J.K."/>
            <person name="Baek J.H."/>
            <person name="Jeon C.O."/>
        </authorList>
    </citation>
    <scope>NUCLEOTIDE SEQUENCE</scope>
    <source>
        <strain evidence="2">KJ51-3</strain>
    </source>
</reference>
<organism evidence="2 3">
    <name type="scientific">Marinomonas rhodophyticola</name>
    <dbReference type="NCBI Taxonomy" id="2992803"/>
    <lineage>
        <taxon>Bacteria</taxon>
        <taxon>Pseudomonadati</taxon>
        <taxon>Pseudomonadota</taxon>
        <taxon>Gammaproteobacteria</taxon>
        <taxon>Oceanospirillales</taxon>
        <taxon>Oceanospirillaceae</taxon>
        <taxon>Marinomonas</taxon>
    </lineage>
</organism>
<keyword evidence="3" id="KW-1185">Reference proteome</keyword>
<evidence type="ECO:0000313" key="3">
    <source>
        <dbReference type="Proteomes" id="UP001431181"/>
    </source>
</evidence>
<dbReference type="InterPro" id="IPR011990">
    <property type="entry name" value="TPR-like_helical_dom_sf"/>
</dbReference>
<dbReference type="Proteomes" id="UP001431181">
    <property type="component" value="Unassembled WGS sequence"/>
</dbReference>
<dbReference type="RefSeq" id="WP_265218314.1">
    <property type="nucleotide sequence ID" value="NZ_JAPEUL010000007.1"/>
</dbReference>
<sequence length="927" mass="105497">MKLLAEWLHEDYGINKAASRLALKYIIPFVLNRLSQLGKVVAQSWINKLHDNLSHRPLYEKLSRTLLDTLKTHTDKTYQSAMQVADSEQLKLLQATPSWIQLNAEQQGLVHLLLAQEKNHQQQLGISNDLHHLIDLLSFDLDLKSVEQLKSQAENVEKGSAIWLTYFKQHSDLIGRDAQLNRLDEFYDQETMFSWWAISGAGGIGKSRLALESIARHDYLWDAGFLHASKLDVPDALHKWMPLQPTIIVIDYAASYSKQIANWLDHIIRHKDNYLCPVRILILEREYKKQDWWEHLTTGSSAALVRKNAFYTQADPLELMPLNKTDQQTALASFLSSLDANGKLPEKDSAIWETIHELTTKGSPLFLGMVAIVLAHNELADIRQWQHLDLLDNIYSREKQAWQRQLADLSKQQQEQTINLLAFSTFIGGFDWDNHKEESIQTLLACELIDSKRDITKVRQRMTLLTGHEAGYLQPDLIGEYFLLHHDLFEDDDVLKHAFSLSQNITLQNLIRCATDYPENKKSFIWWKKLLSTAKEKDKTEILYETAFRIVSRLIIKAIYKVSLDVWLPALKKIDDKKIHARVLTTIGRVYYWMSNYGMASDYWKRSLSIQKEIGDKKGEGATLNNISLIFQMKSEYETALQYQKDSLAIQKEIGDETGVGITLNNMAINAKAQGDYDLAMNYLQESIVTPMDKLGESVTLNSMAAIAHARGNSDVALELLEKSLKTLDGVGNKLGIGSILNNISQIYSIRGDVDTALIYLKKSLMIREEIKDIFGLGTTLNNIANVYQARGEYDMALKCLHRSLVIRNEINDRLGKGVTLNNMASVYNSKGDYSASLCYSKEALCIQREVGDKEGICATLFNLGHFYYQNSQKEDAITAWLEVYQIASSMGLKQALDSLEELANYLNLSGGVYAWKALLDKRNSQS</sequence>
<comment type="caution">
    <text evidence="2">The sequence shown here is derived from an EMBL/GenBank/DDBJ whole genome shotgun (WGS) entry which is preliminary data.</text>
</comment>
<accession>A0ABT3KF01</accession>
<feature type="repeat" description="TPR" evidence="1">
    <location>
        <begin position="581"/>
        <end position="614"/>
    </location>
</feature>
<dbReference type="InterPro" id="IPR019734">
    <property type="entry name" value="TPR_rpt"/>
</dbReference>
<gene>
    <name evidence="2" type="ORF">ONZ52_09135</name>
</gene>
<proteinExistence type="predicted"/>